<dbReference type="Proteomes" id="UP000663699">
    <property type="component" value="Chromosome 11"/>
</dbReference>
<accession>A0A899GCG5</accession>
<keyword evidence="5" id="KW-1185">Reference proteome</keyword>
<dbReference type="AlphaFoldDB" id="A0A899GCG5"/>
<dbReference type="EMBL" id="CP054542">
    <property type="protein sequence ID" value="QSL66277.1"/>
    <property type="molecule type" value="Genomic_DNA"/>
</dbReference>
<reference evidence="4" key="1">
    <citation type="submission" date="2020-06" db="EMBL/GenBank/DDBJ databases">
        <title>Genomes of multiple members of Pneumocystis genus reveal paths to human pathogen Pneumocystis jirovecii.</title>
        <authorList>
            <person name="Cisse O.H."/>
            <person name="Ma L."/>
            <person name="Dekker J."/>
            <person name="Khil P."/>
            <person name="Jo J."/>
            <person name="Brenchley J."/>
            <person name="Blair R."/>
            <person name="Pahar B."/>
            <person name="Chabe M."/>
            <person name="Van Rompay K.A."/>
            <person name="Keesler R."/>
            <person name="Sukura A."/>
            <person name="Hirsch V."/>
            <person name="Kutty G."/>
            <person name="Liu Y."/>
            <person name="Peng L."/>
            <person name="Chen J."/>
            <person name="Song J."/>
            <person name="Weissenbacher-Lang C."/>
            <person name="Xu J."/>
            <person name="Upham N.S."/>
            <person name="Stajich J.E."/>
            <person name="Cuomo C.A."/>
            <person name="Cushion M.T."/>
            <person name="Kovacs J.A."/>
        </authorList>
    </citation>
    <scope>NUCLEOTIDE SEQUENCE</scope>
    <source>
        <strain evidence="4">2A</strain>
    </source>
</reference>
<gene>
    <name evidence="4" type="ORF">MERGE_000655</name>
</gene>
<dbReference type="Pfam" id="PF09073">
    <property type="entry name" value="BUD22"/>
    <property type="match status" value="1"/>
</dbReference>
<evidence type="ECO:0000313" key="5">
    <source>
        <dbReference type="Proteomes" id="UP000663699"/>
    </source>
</evidence>
<dbReference type="GO" id="GO:0030490">
    <property type="term" value="P:maturation of SSU-rRNA"/>
    <property type="evidence" value="ECO:0007669"/>
    <property type="project" value="TreeGrafter"/>
</dbReference>
<evidence type="ECO:0000313" key="4">
    <source>
        <dbReference type="EMBL" id="QSL66277.1"/>
    </source>
</evidence>
<evidence type="ECO:0000256" key="1">
    <source>
        <dbReference type="ARBA" id="ARBA00023054"/>
    </source>
</evidence>
<proteinExistence type="predicted"/>
<organism evidence="4 5">
    <name type="scientific">Pneumocystis wakefieldiae</name>
    <dbReference type="NCBI Taxonomy" id="38082"/>
    <lineage>
        <taxon>Eukaryota</taxon>
        <taxon>Fungi</taxon>
        <taxon>Dikarya</taxon>
        <taxon>Ascomycota</taxon>
        <taxon>Taphrinomycotina</taxon>
        <taxon>Pneumocystomycetes</taxon>
        <taxon>Pneumocystaceae</taxon>
        <taxon>Pneumocystis</taxon>
    </lineage>
</organism>
<evidence type="ECO:0000259" key="3">
    <source>
        <dbReference type="Pfam" id="PF09073"/>
    </source>
</evidence>
<dbReference type="OrthoDB" id="3364872at2759"/>
<protein>
    <recommendedName>
        <fullName evidence="3">Bud22 domain-containing protein</fullName>
    </recommendedName>
</protein>
<dbReference type="GO" id="GO:0005634">
    <property type="term" value="C:nucleus"/>
    <property type="evidence" value="ECO:0007669"/>
    <property type="project" value="TreeGrafter"/>
</dbReference>
<feature type="compositionally biased region" description="Basic and acidic residues" evidence="2">
    <location>
        <begin position="175"/>
        <end position="188"/>
    </location>
</feature>
<dbReference type="InterPro" id="IPR015158">
    <property type="entry name" value="Bud22_dom"/>
</dbReference>
<dbReference type="PANTHER" id="PTHR23325:SF1">
    <property type="entry name" value="SERUM RESPONSE FACTOR-BINDING PROTEIN 1"/>
    <property type="match status" value="1"/>
</dbReference>
<dbReference type="InterPro" id="IPR037393">
    <property type="entry name" value="Bud22/SRFB1"/>
</dbReference>
<dbReference type="PANTHER" id="PTHR23325">
    <property type="entry name" value="SERUM RESPONSE FACTOR-BINDING"/>
    <property type="match status" value="1"/>
</dbReference>
<feature type="region of interest" description="Disordered" evidence="2">
    <location>
        <begin position="151"/>
        <end position="188"/>
    </location>
</feature>
<feature type="domain" description="Bud22" evidence="3">
    <location>
        <begin position="172"/>
        <end position="349"/>
    </location>
</feature>
<evidence type="ECO:0000256" key="2">
    <source>
        <dbReference type="SAM" id="MobiDB-lite"/>
    </source>
</evidence>
<sequence length="350" mass="40971">MDLQNNINEACSIKNLDLLRKKIHQKLFFFKKEILRALKKAKRFEFQKISKRIRNERSADNTANLDRLKEELSVVKDLDLEAIRDFLLYINCLKEPLLYQVIHLEPINSPLKNVSEPVKNVITRLFNSNGIKKCVKRVIFSLKKIAKIQDETMKPKNPQKNKKNSFEDPSTLNSESRDTGEKNIESSNLKNRENDVYISEKKVKLEIKDKIQLKNKNIRRNIEEKLNNLSGSAFLPSLSAGYISGSDDNNNIDEEYKVIDKPRKNRRGQRARRKIWELKYGKNARHLQIKRKELNLDKKIKSSYNNKNSVLINKEIKDAKPLHPSWEAARSLKKKESSNIKFQGTKIKFE</sequence>
<dbReference type="GO" id="GO:0030686">
    <property type="term" value="C:90S preribosome"/>
    <property type="evidence" value="ECO:0007669"/>
    <property type="project" value="TreeGrafter"/>
</dbReference>
<keyword evidence="1" id="KW-0175">Coiled coil</keyword>
<name>A0A899GCG5_9ASCO</name>